<dbReference type="PANTHER" id="PTHR10579:SF43">
    <property type="entry name" value="ZINC FINGER (C3HC4-TYPE RING FINGER) FAMILY PROTEIN"/>
    <property type="match status" value="1"/>
</dbReference>
<dbReference type="InterPro" id="IPR051266">
    <property type="entry name" value="CLCR"/>
</dbReference>
<dbReference type="RefSeq" id="WP_139174227.1">
    <property type="nucleotide sequence ID" value="NZ_FOFZ01000006.1"/>
</dbReference>
<dbReference type="Proteomes" id="UP000183658">
    <property type="component" value="Unassembled WGS sequence"/>
</dbReference>
<dbReference type="AlphaFoldDB" id="A0A1H9L465"/>
<dbReference type="SUPFAM" id="SSF48726">
    <property type="entry name" value="Immunoglobulin"/>
    <property type="match status" value="1"/>
</dbReference>
<reference evidence="4" key="1">
    <citation type="submission" date="2016-10" db="EMBL/GenBank/DDBJ databases">
        <authorList>
            <person name="Varghese N."/>
            <person name="Submissions S."/>
        </authorList>
    </citation>
    <scope>NUCLEOTIDE SEQUENCE [LARGE SCALE GENOMIC DNA]</scope>
    <source>
        <strain evidence="4">DSM 15719</strain>
    </source>
</reference>
<dbReference type="SUPFAM" id="SSF53300">
    <property type="entry name" value="vWA-like"/>
    <property type="match status" value="1"/>
</dbReference>
<dbReference type="PANTHER" id="PTHR10579">
    <property type="entry name" value="CALCIUM-ACTIVATED CHLORIDE CHANNEL REGULATOR"/>
    <property type="match status" value="1"/>
</dbReference>
<evidence type="ECO:0000313" key="3">
    <source>
        <dbReference type="EMBL" id="SER06234.1"/>
    </source>
</evidence>
<organism evidence="3 4">
    <name type="scientific">Flavobacterium frigoris</name>
    <dbReference type="NCBI Taxonomy" id="229204"/>
    <lineage>
        <taxon>Bacteria</taxon>
        <taxon>Pseudomonadati</taxon>
        <taxon>Bacteroidota</taxon>
        <taxon>Flavobacteriia</taxon>
        <taxon>Flavobacteriales</taxon>
        <taxon>Flavobacteriaceae</taxon>
        <taxon>Flavobacterium</taxon>
    </lineage>
</organism>
<dbReference type="Gene3D" id="3.40.50.410">
    <property type="entry name" value="von Willebrand factor, type A domain"/>
    <property type="match status" value="1"/>
</dbReference>
<evidence type="ECO:0000313" key="4">
    <source>
        <dbReference type="Proteomes" id="UP000183658"/>
    </source>
</evidence>
<dbReference type="InterPro" id="IPR036179">
    <property type="entry name" value="Ig-like_dom_sf"/>
</dbReference>
<feature type="non-terminal residue" evidence="3">
    <location>
        <position position="640"/>
    </location>
</feature>
<feature type="domain" description="Ig-like" evidence="2">
    <location>
        <begin position="366"/>
        <end position="474"/>
    </location>
</feature>
<dbReference type="InterPro" id="IPR002035">
    <property type="entry name" value="VWF_A"/>
</dbReference>
<dbReference type="InterPro" id="IPR036465">
    <property type="entry name" value="vWFA_dom_sf"/>
</dbReference>
<dbReference type="InterPro" id="IPR007110">
    <property type="entry name" value="Ig-like_dom"/>
</dbReference>
<accession>A0A1H9L465</accession>
<keyword evidence="4" id="KW-1185">Reference proteome</keyword>
<sequence length="640" mass="66568">MEKILHLITNQISGIKKIHFVLAFLIVSSYMVGQSIATTKSVTSSSCGVIDVEVDFTGVNPIKGPVEVMLVIDVSGSMGSNSGYPTSLSRAQDAAIAFVDKILADPISVNGLNPTGKNRVGLVSFSDKASLKKTLTNYSDKAALKTAITNLNAGGWTNNQDGIVLADKELTDYGVFDCSTSRSIVLLSDGVTNRTGPTGSAGTQSCNTPTFPATTTCITAAIQAATDAKTTPKGSPSVTYNNQIFSIGLFGGISGNDENVARFTLQKISTTTGTPYYFETQSSADLSGIYIQIANQLNWVAKDLIVTETIPSGYSISNVISSSGYVSPSIPPTIGPGAITWKTDLLTVTPITLTYKLTPDGTVCGPQTVSATAFKYINSNCSTVTGQSVITPEYFITCKPIITGTLTACETTTLTAITNTISPIYSWYKNGTIISPAQNSPTLIATSSGNYTVKIKNSAGSPKCELSSEPVTVTVNALPILTVVNPAAVCSPSTVDITSNTVQTTNTGTTTKYYTTLALANAGGASDLTTPAAVATTGTYYIRSEVTTGCFIVKSVEVTVNPLPTLTVVNPAAVCSPSTVDITTNTVQTTNTGTTTKYYTTLALANAGGASDLTTPAAVATTGTYYIRSEVATGCFIVKS</sequence>
<dbReference type="EMBL" id="FOFZ01000006">
    <property type="protein sequence ID" value="SER06234.1"/>
    <property type="molecule type" value="Genomic_DNA"/>
</dbReference>
<proteinExistence type="predicted"/>
<gene>
    <name evidence="3" type="ORF">SAMN05444355_106189</name>
</gene>
<dbReference type="CDD" id="cd00198">
    <property type="entry name" value="vWFA"/>
    <property type="match status" value="1"/>
</dbReference>
<dbReference type="Pfam" id="PF13519">
    <property type="entry name" value="VWA_2"/>
    <property type="match status" value="1"/>
</dbReference>
<evidence type="ECO:0000259" key="1">
    <source>
        <dbReference type="PROSITE" id="PS50234"/>
    </source>
</evidence>
<feature type="domain" description="VWFA" evidence="1">
    <location>
        <begin position="67"/>
        <end position="293"/>
    </location>
</feature>
<dbReference type="PROSITE" id="PS50234">
    <property type="entry name" value="VWFA"/>
    <property type="match status" value="1"/>
</dbReference>
<dbReference type="PROSITE" id="PS50835">
    <property type="entry name" value="IG_LIKE"/>
    <property type="match status" value="1"/>
</dbReference>
<dbReference type="OrthoDB" id="599464at2"/>
<evidence type="ECO:0000259" key="2">
    <source>
        <dbReference type="PROSITE" id="PS50835"/>
    </source>
</evidence>
<dbReference type="SMART" id="SM00327">
    <property type="entry name" value="VWA"/>
    <property type="match status" value="1"/>
</dbReference>
<name>A0A1H9L465_FLAFI</name>
<protein>
    <submittedName>
        <fullName evidence="3">von Willebrand factor type A domain-containing protein</fullName>
    </submittedName>
</protein>